<evidence type="ECO:0000313" key="1">
    <source>
        <dbReference type="EMBL" id="CAG8507853.1"/>
    </source>
</evidence>
<evidence type="ECO:0000313" key="2">
    <source>
        <dbReference type="Proteomes" id="UP000789342"/>
    </source>
</evidence>
<dbReference type="OrthoDB" id="10532728at2759"/>
<protein>
    <submittedName>
        <fullName evidence="1">9669_t:CDS:1</fullName>
    </submittedName>
</protein>
<proteinExistence type="predicted"/>
<dbReference type="Proteomes" id="UP000789342">
    <property type="component" value="Unassembled WGS sequence"/>
</dbReference>
<sequence length="100" mass="11513">MIEKAEEKRKQMIELGIPFVKDSGKEHPNANYTSSILTPLITTIKSRMSLFDSSGGDIPFDFEGVRVKSEIISKKHDRDEWQQSLQIKEENNSKKICTRE</sequence>
<keyword evidence="2" id="KW-1185">Reference proteome</keyword>
<gene>
    <name evidence="1" type="ORF">AMORRO_LOCUS3577</name>
</gene>
<dbReference type="EMBL" id="CAJVPV010001775">
    <property type="protein sequence ID" value="CAG8507853.1"/>
    <property type="molecule type" value="Genomic_DNA"/>
</dbReference>
<comment type="caution">
    <text evidence="1">The sequence shown here is derived from an EMBL/GenBank/DDBJ whole genome shotgun (WGS) entry which is preliminary data.</text>
</comment>
<dbReference type="AlphaFoldDB" id="A0A9N8ZTK2"/>
<name>A0A9N8ZTK2_9GLOM</name>
<organism evidence="1 2">
    <name type="scientific">Acaulospora morrowiae</name>
    <dbReference type="NCBI Taxonomy" id="94023"/>
    <lineage>
        <taxon>Eukaryota</taxon>
        <taxon>Fungi</taxon>
        <taxon>Fungi incertae sedis</taxon>
        <taxon>Mucoromycota</taxon>
        <taxon>Glomeromycotina</taxon>
        <taxon>Glomeromycetes</taxon>
        <taxon>Diversisporales</taxon>
        <taxon>Acaulosporaceae</taxon>
        <taxon>Acaulospora</taxon>
    </lineage>
</organism>
<accession>A0A9N8ZTK2</accession>
<reference evidence="1" key="1">
    <citation type="submission" date="2021-06" db="EMBL/GenBank/DDBJ databases">
        <authorList>
            <person name="Kallberg Y."/>
            <person name="Tangrot J."/>
            <person name="Rosling A."/>
        </authorList>
    </citation>
    <scope>NUCLEOTIDE SEQUENCE</scope>
    <source>
        <strain evidence="1">CL551</strain>
    </source>
</reference>